<keyword evidence="10 12" id="KW-0472">Membrane</keyword>
<evidence type="ECO:0000256" key="12">
    <source>
        <dbReference type="SAM" id="Phobius"/>
    </source>
</evidence>
<evidence type="ECO:0000256" key="8">
    <source>
        <dbReference type="ARBA" id="ARBA00022989"/>
    </source>
</evidence>
<keyword evidence="14" id="KW-1185">Reference proteome</keyword>
<feature type="transmembrane region" description="Helical" evidence="12">
    <location>
        <begin position="24"/>
        <end position="46"/>
    </location>
</feature>
<organism evidence="13 14">
    <name type="scientific">Steinernema carpocapsae</name>
    <name type="common">Entomopathogenic nematode</name>
    <dbReference type="NCBI Taxonomy" id="34508"/>
    <lineage>
        <taxon>Eukaryota</taxon>
        <taxon>Metazoa</taxon>
        <taxon>Ecdysozoa</taxon>
        <taxon>Nematoda</taxon>
        <taxon>Chromadorea</taxon>
        <taxon>Rhabditida</taxon>
        <taxon>Tylenchina</taxon>
        <taxon>Panagrolaimomorpha</taxon>
        <taxon>Strongyloidoidea</taxon>
        <taxon>Steinernematidae</taxon>
        <taxon>Steinernema</taxon>
    </lineage>
</organism>
<evidence type="ECO:0000256" key="1">
    <source>
        <dbReference type="ARBA" id="ARBA00004610"/>
    </source>
</evidence>
<comment type="subcellular location">
    <subcellularLocation>
        <location evidence="1">Cell junction</location>
        <location evidence="1">Gap junction</location>
    </subcellularLocation>
    <subcellularLocation>
        <location evidence="2">Cell membrane</location>
        <topology evidence="2">Multi-pass membrane protein</topology>
    </subcellularLocation>
</comment>
<evidence type="ECO:0000313" key="14">
    <source>
        <dbReference type="Proteomes" id="UP000298663"/>
    </source>
</evidence>
<dbReference type="GO" id="GO:0005886">
    <property type="term" value="C:plasma membrane"/>
    <property type="evidence" value="ECO:0007669"/>
    <property type="project" value="UniProtKB-SubCell"/>
</dbReference>
<evidence type="ECO:0000256" key="4">
    <source>
        <dbReference type="ARBA" id="ARBA00022475"/>
    </source>
</evidence>
<dbReference type="GO" id="GO:0005921">
    <property type="term" value="C:gap junction"/>
    <property type="evidence" value="ECO:0007669"/>
    <property type="project" value="UniProtKB-SubCell"/>
</dbReference>
<evidence type="ECO:0000313" key="13">
    <source>
        <dbReference type="EMBL" id="TKR66800.1"/>
    </source>
</evidence>
<sequence>MIIFCYRKYQHDLQTLWKDSTDRLVTFCTLKILFVIAVTCQFIFWYSRSMTCWSRVPIKAGRRKYIDAYCQANGVFQKIQNDNNPTKVPGIPYYPWIPLMIVNHISIKFKTV</sequence>
<dbReference type="Pfam" id="PF00876">
    <property type="entry name" value="Innexin"/>
    <property type="match status" value="1"/>
</dbReference>
<evidence type="ECO:0000256" key="5">
    <source>
        <dbReference type="ARBA" id="ARBA00022692"/>
    </source>
</evidence>
<keyword evidence="11" id="KW-0407">Ion channel</keyword>
<reference evidence="13 14" key="1">
    <citation type="journal article" date="2015" name="Genome Biol.">
        <title>Comparative genomics of Steinernema reveals deeply conserved gene regulatory networks.</title>
        <authorList>
            <person name="Dillman A.R."/>
            <person name="Macchietto M."/>
            <person name="Porter C.F."/>
            <person name="Rogers A."/>
            <person name="Williams B."/>
            <person name="Antoshechkin I."/>
            <person name="Lee M.M."/>
            <person name="Goodwin Z."/>
            <person name="Lu X."/>
            <person name="Lewis E.E."/>
            <person name="Goodrich-Blair H."/>
            <person name="Stock S.P."/>
            <person name="Adams B.J."/>
            <person name="Sternberg P.W."/>
            <person name="Mortazavi A."/>
        </authorList>
    </citation>
    <scope>NUCLEOTIDE SEQUENCE [LARGE SCALE GENOMIC DNA]</scope>
    <source>
        <strain evidence="13 14">ALL</strain>
    </source>
</reference>
<evidence type="ECO:0000256" key="2">
    <source>
        <dbReference type="ARBA" id="ARBA00004651"/>
    </source>
</evidence>
<dbReference type="InterPro" id="IPR000990">
    <property type="entry name" value="Innexin"/>
</dbReference>
<dbReference type="EMBL" id="AZBU02000008">
    <property type="protein sequence ID" value="TKR66800.1"/>
    <property type="molecule type" value="Genomic_DNA"/>
</dbReference>
<dbReference type="AlphaFoldDB" id="A0A4U5MCG6"/>
<proteinExistence type="predicted"/>
<keyword evidence="5 12" id="KW-0812">Transmembrane</keyword>
<keyword evidence="8 12" id="KW-1133">Transmembrane helix</keyword>
<keyword evidence="6" id="KW-0303">Gap junction</keyword>
<evidence type="ECO:0000256" key="3">
    <source>
        <dbReference type="ARBA" id="ARBA00022448"/>
    </source>
</evidence>
<keyword evidence="4" id="KW-1003">Cell membrane</keyword>
<protein>
    <recommendedName>
        <fullName evidence="15">Innexin</fullName>
    </recommendedName>
</protein>
<evidence type="ECO:0000256" key="7">
    <source>
        <dbReference type="ARBA" id="ARBA00022949"/>
    </source>
</evidence>
<evidence type="ECO:0000256" key="11">
    <source>
        <dbReference type="ARBA" id="ARBA00023303"/>
    </source>
</evidence>
<keyword evidence="9" id="KW-0406">Ion transport</keyword>
<accession>A0A4U5MCG6</accession>
<keyword evidence="3" id="KW-0813">Transport</keyword>
<comment type="caution">
    <text evidence="13">The sequence shown here is derived from an EMBL/GenBank/DDBJ whole genome shotgun (WGS) entry which is preliminary data.</text>
</comment>
<evidence type="ECO:0008006" key="15">
    <source>
        <dbReference type="Google" id="ProtNLM"/>
    </source>
</evidence>
<evidence type="ECO:0000256" key="6">
    <source>
        <dbReference type="ARBA" id="ARBA00022868"/>
    </source>
</evidence>
<dbReference type="Proteomes" id="UP000298663">
    <property type="component" value="Unassembled WGS sequence"/>
</dbReference>
<evidence type="ECO:0000256" key="10">
    <source>
        <dbReference type="ARBA" id="ARBA00023136"/>
    </source>
</evidence>
<reference evidence="13 14" key="2">
    <citation type="journal article" date="2019" name="G3 (Bethesda)">
        <title>Hybrid Assembly of the Genome of the Entomopathogenic Nematode Steinernema carpocapsae Identifies the X-Chromosome.</title>
        <authorList>
            <person name="Serra L."/>
            <person name="Macchietto M."/>
            <person name="Macias-Munoz A."/>
            <person name="McGill C.J."/>
            <person name="Rodriguez I.M."/>
            <person name="Rodriguez B."/>
            <person name="Murad R."/>
            <person name="Mortazavi A."/>
        </authorList>
    </citation>
    <scope>NUCLEOTIDE SEQUENCE [LARGE SCALE GENOMIC DNA]</scope>
    <source>
        <strain evidence="13 14">ALL</strain>
    </source>
</reference>
<name>A0A4U5MCG6_STECR</name>
<keyword evidence="7" id="KW-0965">Cell junction</keyword>
<evidence type="ECO:0000256" key="9">
    <source>
        <dbReference type="ARBA" id="ARBA00023065"/>
    </source>
</evidence>
<gene>
    <name evidence="13" type="ORF">L596_023038</name>
</gene>
<dbReference type="GO" id="GO:0034220">
    <property type="term" value="P:monoatomic ion transmembrane transport"/>
    <property type="evidence" value="ECO:0007669"/>
    <property type="project" value="UniProtKB-KW"/>
</dbReference>